<feature type="binding site" evidence="10">
    <location>
        <position position="284"/>
    </location>
    <ligand>
        <name>thiamine diphosphate</name>
        <dbReference type="ChEBI" id="CHEBI:58937"/>
    </ligand>
</feature>
<dbReference type="CDD" id="cd02007">
    <property type="entry name" value="TPP_DXS"/>
    <property type="match status" value="1"/>
</dbReference>
<dbReference type="GO" id="GO:0009228">
    <property type="term" value="P:thiamine biosynthetic process"/>
    <property type="evidence" value="ECO:0007669"/>
    <property type="project" value="UniProtKB-UniRule"/>
</dbReference>
<dbReference type="EMBL" id="VUNH01000001">
    <property type="protein sequence ID" value="MST54457.1"/>
    <property type="molecule type" value="Genomic_DNA"/>
</dbReference>
<dbReference type="InterPro" id="IPR033248">
    <property type="entry name" value="Transketolase_C"/>
</dbReference>
<gene>
    <name evidence="10 12" type="primary">dxs</name>
    <name evidence="12" type="ORF">FYJ74_00075</name>
</gene>
<dbReference type="GO" id="GO:0019288">
    <property type="term" value="P:isopentenyl diphosphate biosynthetic process, methylerythritol 4-phosphate pathway"/>
    <property type="evidence" value="ECO:0007669"/>
    <property type="project" value="TreeGrafter"/>
</dbReference>
<dbReference type="Pfam" id="PF02780">
    <property type="entry name" value="Transketolase_C"/>
    <property type="match status" value="1"/>
</dbReference>
<keyword evidence="13" id="KW-1185">Reference proteome</keyword>
<dbReference type="HAMAP" id="MF_00315">
    <property type="entry name" value="DXP_synth"/>
    <property type="match status" value="1"/>
</dbReference>
<evidence type="ECO:0000256" key="2">
    <source>
        <dbReference type="ARBA" id="ARBA00011081"/>
    </source>
</evidence>
<dbReference type="CDD" id="cd07033">
    <property type="entry name" value="TPP_PYR_DXS_TK_like"/>
    <property type="match status" value="1"/>
</dbReference>
<evidence type="ECO:0000256" key="6">
    <source>
        <dbReference type="ARBA" id="ARBA00022842"/>
    </source>
</evidence>
<evidence type="ECO:0000256" key="4">
    <source>
        <dbReference type="ARBA" id="ARBA00022679"/>
    </source>
</evidence>
<keyword evidence="7 10" id="KW-0784">Thiamine biosynthesis</keyword>
<evidence type="ECO:0000256" key="9">
    <source>
        <dbReference type="ARBA" id="ARBA00023229"/>
    </source>
</evidence>
<comment type="caution">
    <text evidence="12">The sequence shown here is derived from an EMBL/GenBank/DDBJ whole genome shotgun (WGS) entry which is preliminary data.</text>
</comment>
<comment type="similarity">
    <text evidence="2 10">Belongs to the transketolase family. DXPS subfamily.</text>
</comment>
<dbReference type="Pfam" id="PF13292">
    <property type="entry name" value="DXP_synthase_N"/>
    <property type="match status" value="1"/>
</dbReference>
<dbReference type="UniPathway" id="UPA00064">
    <property type="reaction ID" value="UER00091"/>
</dbReference>
<comment type="catalytic activity">
    <reaction evidence="10">
        <text>D-glyceraldehyde 3-phosphate + pyruvate + H(+) = 1-deoxy-D-xylulose 5-phosphate + CO2</text>
        <dbReference type="Rhea" id="RHEA:12605"/>
        <dbReference type="ChEBI" id="CHEBI:15361"/>
        <dbReference type="ChEBI" id="CHEBI:15378"/>
        <dbReference type="ChEBI" id="CHEBI:16526"/>
        <dbReference type="ChEBI" id="CHEBI:57792"/>
        <dbReference type="ChEBI" id="CHEBI:59776"/>
        <dbReference type="EC" id="2.2.1.7"/>
    </reaction>
</comment>
<dbReference type="PANTHER" id="PTHR43322">
    <property type="entry name" value="1-D-DEOXYXYLULOSE 5-PHOSPHATE SYNTHASE-RELATED"/>
    <property type="match status" value="1"/>
</dbReference>
<dbReference type="InterPro" id="IPR005477">
    <property type="entry name" value="Dxylulose-5-P_synthase"/>
</dbReference>
<feature type="binding site" evidence="10">
    <location>
        <position position="174"/>
    </location>
    <ligand>
        <name>Mg(2+)</name>
        <dbReference type="ChEBI" id="CHEBI:18420"/>
    </ligand>
</feature>
<dbReference type="PROSITE" id="PS00801">
    <property type="entry name" value="TRANSKETOLASE_1"/>
    <property type="match status" value="1"/>
</dbReference>
<dbReference type="AlphaFoldDB" id="A0A6L5YAE5"/>
<dbReference type="Gene3D" id="3.40.50.920">
    <property type="match status" value="1"/>
</dbReference>
<evidence type="ECO:0000313" key="13">
    <source>
        <dbReference type="Proteomes" id="UP000473699"/>
    </source>
</evidence>
<dbReference type="InterPro" id="IPR049557">
    <property type="entry name" value="Transketolase_CS"/>
</dbReference>
<organism evidence="12 13">
    <name type="scientific">Pyramidobacter porci</name>
    <dbReference type="NCBI Taxonomy" id="2605789"/>
    <lineage>
        <taxon>Bacteria</taxon>
        <taxon>Thermotogati</taxon>
        <taxon>Synergistota</taxon>
        <taxon>Synergistia</taxon>
        <taxon>Synergistales</taxon>
        <taxon>Dethiosulfovibrionaceae</taxon>
        <taxon>Pyramidobacter</taxon>
    </lineage>
</organism>
<feature type="domain" description="Transketolase-like pyrimidine-binding" evidence="11">
    <location>
        <begin position="308"/>
        <end position="472"/>
    </location>
</feature>
<feature type="binding site" evidence="10">
    <location>
        <begin position="146"/>
        <end position="147"/>
    </location>
    <ligand>
        <name>thiamine diphosphate</name>
        <dbReference type="ChEBI" id="CHEBI:58937"/>
    </ligand>
</feature>
<sequence>MALLDEIKAPGDVKKLSEKELPGLVDEVRSRIVDVTLKNGGHLASSLGAVELIVALLRVFDPRYDRVVFDVGHQAYAWKILTGRNARFETLRTEGGVSGFPKMSESPYDHFGVGHSSTSLSAALGYAVARDLRGEKHHVVAVIGDGALINGEAFEALNHAGSLDNPVIFVLNDNAMSISPRVGGMALHLAKLSTSALYKGTKNVVKSFCRKAFRTDRVYRRLERMKNAVKKTLSRGNLFSDMGLTYWGPFDGHDEQELERVFALAKNYDGPLLIHVLTEKGKGYAPAEENPVAYHGVAAAEKVPASSASWSRAAAACIEDLAEKDPRVTVLTPAMTEGCALNRCRAVFPRRFFDVGIAEEHMLTFAAGQAAGGLRPIACIYSTFLQRAMDQLVHDICLQRLPVILAVDRAGLVGEDGETHQGLFDMNWASAIPNLNVWAPYDGRSLKNAFESAARCEGPSLIRYPRGTAVERLTPADVFETADFAFVNRKSSWCVAAAGSACQIARQAAELIDERGGEAPDLLYLSRVSPLPEEALARLDGKKLLVTVEEAYERGGLGERLALTCEQRGMECRVRAVALPSVFVASGTPAQQRKRLGLTPERIVEIYERQMR</sequence>
<reference evidence="12 13" key="1">
    <citation type="submission" date="2019-08" db="EMBL/GenBank/DDBJ databases">
        <title>In-depth cultivation of the pig gut microbiome towards novel bacterial diversity and tailored functional studies.</title>
        <authorList>
            <person name="Wylensek D."/>
            <person name="Hitch T.C.A."/>
            <person name="Clavel T."/>
        </authorList>
    </citation>
    <scope>NUCLEOTIDE SEQUENCE [LARGE SCALE GENOMIC DNA]</scope>
    <source>
        <strain evidence="12 13">SM-530-WT-4B</strain>
    </source>
</reference>
<evidence type="ECO:0000256" key="10">
    <source>
        <dbReference type="HAMAP-Rule" id="MF_00315"/>
    </source>
</evidence>
<comment type="pathway">
    <text evidence="1 10">Metabolic intermediate biosynthesis; 1-deoxy-D-xylulose 5-phosphate biosynthesis; 1-deoxy-D-xylulose 5-phosphate from D-glyceraldehyde 3-phosphate and pyruvate: step 1/1.</text>
</comment>
<keyword evidence="4 10" id="KW-0808">Transferase</keyword>
<feature type="binding site" evidence="10">
    <location>
        <position position="359"/>
    </location>
    <ligand>
        <name>thiamine diphosphate</name>
        <dbReference type="ChEBI" id="CHEBI:58937"/>
    </ligand>
</feature>
<feature type="binding site" evidence="10">
    <location>
        <position position="73"/>
    </location>
    <ligand>
        <name>thiamine diphosphate</name>
        <dbReference type="ChEBI" id="CHEBI:58937"/>
    </ligand>
</feature>
<feature type="binding site" evidence="10">
    <location>
        <position position="145"/>
    </location>
    <ligand>
        <name>Mg(2+)</name>
        <dbReference type="ChEBI" id="CHEBI:18420"/>
    </ligand>
</feature>
<feature type="binding site" evidence="10">
    <location>
        <position position="174"/>
    </location>
    <ligand>
        <name>thiamine diphosphate</name>
        <dbReference type="ChEBI" id="CHEBI:58937"/>
    </ligand>
</feature>
<dbReference type="Gene3D" id="3.40.50.970">
    <property type="match status" value="2"/>
</dbReference>
<keyword evidence="6 10" id="KW-0460">Magnesium</keyword>
<keyword evidence="5 10" id="KW-0479">Metal-binding</keyword>
<comment type="function">
    <text evidence="10">Catalyzes the acyloin condensation reaction between C atoms 2 and 3 of pyruvate and glyceraldehyde 3-phosphate to yield 1-deoxy-D-xylulose-5-phosphate (DXP).</text>
</comment>
<dbReference type="GO" id="GO:0000287">
    <property type="term" value="F:magnesium ion binding"/>
    <property type="evidence" value="ECO:0007669"/>
    <property type="project" value="UniProtKB-UniRule"/>
</dbReference>
<comment type="cofactor">
    <cofactor evidence="10">
        <name>Mg(2+)</name>
        <dbReference type="ChEBI" id="CHEBI:18420"/>
    </cofactor>
    <text evidence="10">Binds 1 Mg(2+) ion per subunit.</text>
</comment>
<keyword evidence="8 10" id="KW-0786">Thiamine pyrophosphate</keyword>
<evidence type="ECO:0000256" key="7">
    <source>
        <dbReference type="ARBA" id="ARBA00022977"/>
    </source>
</evidence>
<comment type="subunit">
    <text evidence="3 10">Homodimer.</text>
</comment>
<keyword evidence="9 10" id="KW-0414">Isoprene biosynthesis</keyword>
<dbReference type="SUPFAM" id="SSF52922">
    <property type="entry name" value="TK C-terminal domain-like"/>
    <property type="match status" value="1"/>
</dbReference>
<dbReference type="GO" id="GO:0030976">
    <property type="term" value="F:thiamine pyrophosphate binding"/>
    <property type="evidence" value="ECO:0007669"/>
    <property type="project" value="UniProtKB-UniRule"/>
</dbReference>
<evidence type="ECO:0000256" key="5">
    <source>
        <dbReference type="ARBA" id="ARBA00022723"/>
    </source>
</evidence>
<accession>A0A6L5YAE5</accession>
<dbReference type="InterPro" id="IPR005475">
    <property type="entry name" value="Transketolase-like_Pyr-bd"/>
</dbReference>
<dbReference type="EC" id="2.2.1.7" evidence="10"/>
<dbReference type="InterPro" id="IPR029061">
    <property type="entry name" value="THDP-binding"/>
</dbReference>
<dbReference type="Pfam" id="PF02779">
    <property type="entry name" value="Transket_pyr"/>
    <property type="match status" value="1"/>
</dbReference>
<dbReference type="SMART" id="SM00861">
    <property type="entry name" value="Transket_pyr"/>
    <property type="match status" value="1"/>
</dbReference>
<evidence type="ECO:0000259" key="11">
    <source>
        <dbReference type="SMART" id="SM00861"/>
    </source>
</evidence>
<protein>
    <recommendedName>
        <fullName evidence="10">1-deoxy-D-xylulose-5-phosphate synthase</fullName>
        <ecNumber evidence="10">2.2.1.7</ecNumber>
    </recommendedName>
    <alternativeName>
        <fullName evidence="10">1-deoxyxylulose-5-phosphate synthase</fullName>
        <shortName evidence="10">DXP synthase</shortName>
        <shortName evidence="10">DXPS</shortName>
    </alternativeName>
</protein>
<dbReference type="NCBIfam" id="TIGR00204">
    <property type="entry name" value="dxs"/>
    <property type="match status" value="1"/>
</dbReference>
<dbReference type="Proteomes" id="UP000473699">
    <property type="component" value="Unassembled WGS sequence"/>
</dbReference>
<dbReference type="PANTHER" id="PTHR43322:SF5">
    <property type="entry name" value="1-DEOXY-D-XYLULOSE-5-PHOSPHATE SYNTHASE, CHLOROPLASTIC"/>
    <property type="match status" value="1"/>
</dbReference>
<comment type="cofactor">
    <cofactor evidence="10">
        <name>thiamine diphosphate</name>
        <dbReference type="ChEBI" id="CHEBI:58937"/>
    </cofactor>
    <text evidence="10">Binds 1 thiamine pyrophosphate per subunit.</text>
</comment>
<dbReference type="NCBIfam" id="NF003933">
    <property type="entry name" value="PRK05444.2-2"/>
    <property type="match status" value="1"/>
</dbReference>
<dbReference type="SUPFAM" id="SSF52518">
    <property type="entry name" value="Thiamin diphosphate-binding fold (THDP-binding)"/>
    <property type="match status" value="2"/>
</dbReference>
<feature type="binding site" evidence="10">
    <location>
        <begin position="114"/>
        <end position="116"/>
    </location>
    <ligand>
        <name>thiamine diphosphate</name>
        <dbReference type="ChEBI" id="CHEBI:58937"/>
    </ligand>
</feature>
<dbReference type="GO" id="GO:0016114">
    <property type="term" value="P:terpenoid biosynthetic process"/>
    <property type="evidence" value="ECO:0007669"/>
    <property type="project" value="UniProtKB-UniRule"/>
</dbReference>
<evidence type="ECO:0000256" key="3">
    <source>
        <dbReference type="ARBA" id="ARBA00011738"/>
    </source>
</evidence>
<evidence type="ECO:0000256" key="1">
    <source>
        <dbReference type="ARBA" id="ARBA00004980"/>
    </source>
</evidence>
<evidence type="ECO:0000256" key="8">
    <source>
        <dbReference type="ARBA" id="ARBA00023052"/>
    </source>
</evidence>
<dbReference type="InterPro" id="IPR009014">
    <property type="entry name" value="Transketo_C/PFOR_II"/>
</dbReference>
<dbReference type="GO" id="GO:0008661">
    <property type="term" value="F:1-deoxy-D-xylulose-5-phosphate synthase activity"/>
    <property type="evidence" value="ECO:0007669"/>
    <property type="project" value="UniProtKB-UniRule"/>
</dbReference>
<name>A0A6L5YAE5_9BACT</name>
<dbReference type="RefSeq" id="WP_154527604.1">
    <property type="nucleotide sequence ID" value="NZ_VUNH01000001.1"/>
</dbReference>
<dbReference type="GO" id="GO:0005829">
    <property type="term" value="C:cytosol"/>
    <property type="evidence" value="ECO:0007669"/>
    <property type="project" value="TreeGrafter"/>
</dbReference>
<evidence type="ECO:0000313" key="12">
    <source>
        <dbReference type="EMBL" id="MST54457.1"/>
    </source>
</evidence>
<proteinExistence type="inferred from homology"/>